<reference evidence="5 6" key="1">
    <citation type="submission" date="2016-01" db="EMBL/GenBank/DDBJ databases">
        <title>The new phylogeny of the genus Mycobacterium.</title>
        <authorList>
            <person name="Tarcisio F."/>
            <person name="Conor M."/>
            <person name="Antonella G."/>
            <person name="Elisabetta G."/>
            <person name="Giulia F.S."/>
            <person name="Sara T."/>
            <person name="Anna F."/>
            <person name="Clotilde B."/>
            <person name="Roberto B."/>
            <person name="Veronica D.S."/>
            <person name="Fabio R."/>
            <person name="Monica P."/>
            <person name="Olivier J."/>
            <person name="Enrico T."/>
            <person name="Nicola S."/>
        </authorList>
    </citation>
    <scope>NUCLEOTIDE SEQUENCE [LARGE SCALE GENOMIC DNA]</scope>
    <source>
        <strain evidence="5 6">DSM 44572</strain>
    </source>
</reference>
<dbReference type="Gene3D" id="2.60.120.10">
    <property type="entry name" value="Jelly Rolls"/>
    <property type="match status" value="1"/>
</dbReference>
<evidence type="ECO:0000256" key="3">
    <source>
        <dbReference type="PIRSR" id="PIRSR600888-3"/>
    </source>
</evidence>
<comment type="function">
    <text evidence="4">Catalyzes the epimerization of the C3' and C5'positions of dTDP-6-deoxy-D-xylo-4-hexulose, forming dTDP-6-deoxy-L-lyxo-4-hexulose.</text>
</comment>
<feature type="active site" description="Proton donor" evidence="2">
    <location>
        <position position="132"/>
    </location>
</feature>
<dbReference type="PANTHER" id="PTHR21047">
    <property type="entry name" value="DTDP-6-DEOXY-D-GLUCOSE-3,5 EPIMERASE"/>
    <property type="match status" value="1"/>
</dbReference>
<organism evidence="5 6">
    <name type="scientific">Mycobacterium palustre</name>
    <dbReference type="NCBI Taxonomy" id="153971"/>
    <lineage>
        <taxon>Bacteria</taxon>
        <taxon>Bacillati</taxon>
        <taxon>Actinomycetota</taxon>
        <taxon>Actinomycetes</taxon>
        <taxon>Mycobacteriales</taxon>
        <taxon>Mycobacteriaceae</taxon>
        <taxon>Mycobacterium</taxon>
        <taxon>Mycobacterium simiae complex</taxon>
    </lineage>
</organism>
<dbReference type="OrthoDB" id="9800680at2"/>
<feature type="active site" description="Proton acceptor" evidence="2">
    <location>
        <position position="62"/>
    </location>
</feature>
<dbReference type="Pfam" id="PF00908">
    <property type="entry name" value="dTDP_sugar_isom"/>
    <property type="match status" value="1"/>
</dbReference>
<dbReference type="UniPathway" id="UPA00124"/>
<comment type="similarity">
    <text evidence="1 4">Belongs to the dTDP-4-dehydrorhamnose 3,5-epimerase family.</text>
</comment>
<dbReference type="InterPro" id="IPR011051">
    <property type="entry name" value="RmlC_Cupin_sf"/>
</dbReference>
<dbReference type="GO" id="GO:0008830">
    <property type="term" value="F:dTDP-4-dehydrorhamnose 3,5-epimerase activity"/>
    <property type="evidence" value="ECO:0007669"/>
    <property type="project" value="UniProtKB-UniRule"/>
</dbReference>
<evidence type="ECO:0000313" key="6">
    <source>
        <dbReference type="Proteomes" id="UP000193529"/>
    </source>
</evidence>
<proteinExistence type="inferred from homology"/>
<dbReference type="EMBL" id="LQPJ01000140">
    <property type="protein sequence ID" value="ORW18303.1"/>
    <property type="molecule type" value="Genomic_DNA"/>
</dbReference>
<evidence type="ECO:0000256" key="2">
    <source>
        <dbReference type="PIRSR" id="PIRSR600888-1"/>
    </source>
</evidence>
<comment type="catalytic activity">
    <reaction evidence="4">
        <text>dTDP-4-dehydro-6-deoxy-alpha-D-glucose = dTDP-4-dehydro-beta-L-rhamnose</text>
        <dbReference type="Rhea" id="RHEA:16969"/>
        <dbReference type="ChEBI" id="CHEBI:57649"/>
        <dbReference type="ChEBI" id="CHEBI:62830"/>
        <dbReference type="EC" id="5.1.3.13"/>
    </reaction>
</comment>
<dbReference type="PANTHER" id="PTHR21047:SF2">
    <property type="entry name" value="THYMIDINE DIPHOSPHO-4-KETO-RHAMNOSE 3,5-EPIMERASE"/>
    <property type="match status" value="1"/>
</dbReference>
<feature type="site" description="Participates in a stacking interaction with the thymidine ring of dTDP-4-oxo-6-deoxyglucose" evidence="3">
    <location>
        <position position="138"/>
    </location>
</feature>
<dbReference type="InterPro" id="IPR014710">
    <property type="entry name" value="RmlC-like_jellyroll"/>
</dbReference>
<dbReference type="SUPFAM" id="SSF51182">
    <property type="entry name" value="RmlC-like cupins"/>
    <property type="match status" value="1"/>
</dbReference>
<sequence length="185" mass="20388">MKYTPTSVAGVTIVDIEPHRDHRGFFSRAFCAAEFARHGLISELAQTSICFNHTRGTVRGLHRQAPPHAEAKLVRCIRGAIADVAVDVRTDSPTYGKHVMVELSADNRRAVFLPPYVAHGFQTLTDDTEVLYQISGEYVPSSEEGFRWNETEFGIKWPLPVTVMSEKDASWPTLAEAGAVGSEAS</sequence>
<dbReference type="NCBIfam" id="TIGR01221">
    <property type="entry name" value="rmlC"/>
    <property type="match status" value="1"/>
</dbReference>
<keyword evidence="6" id="KW-1185">Reference proteome</keyword>
<comment type="caution">
    <text evidence="5">The sequence shown here is derived from an EMBL/GenBank/DDBJ whole genome shotgun (WGS) entry which is preliminary data.</text>
</comment>
<protein>
    <recommendedName>
        <fullName evidence="4">dTDP-4-dehydrorhamnose 3,5-epimerase</fullName>
        <ecNumber evidence="4">5.1.3.13</ecNumber>
    </recommendedName>
    <alternativeName>
        <fullName evidence="4">Thymidine diphospho-4-keto-rhamnose 3,5-epimerase</fullName>
    </alternativeName>
</protein>
<evidence type="ECO:0000256" key="4">
    <source>
        <dbReference type="RuleBase" id="RU364069"/>
    </source>
</evidence>
<comment type="subunit">
    <text evidence="4">Homodimer.</text>
</comment>
<evidence type="ECO:0000313" key="5">
    <source>
        <dbReference type="EMBL" id="ORW18303.1"/>
    </source>
</evidence>
<dbReference type="Proteomes" id="UP000193529">
    <property type="component" value="Unassembled WGS sequence"/>
</dbReference>
<dbReference type="EC" id="5.1.3.13" evidence="4"/>
<evidence type="ECO:0000256" key="1">
    <source>
        <dbReference type="ARBA" id="ARBA00010154"/>
    </source>
</evidence>
<gene>
    <name evidence="5" type="ORF">AWC19_19510</name>
</gene>
<dbReference type="STRING" id="153971.AWC19_19510"/>
<dbReference type="InterPro" id="IPR000888">
    <property type="entry name" value="RmlC-like"/>
</dbReference>
<dbReference type="AlphaFoldDB" id="A0A1X1Z4I2"/>
<dbReference type="GO" id="GO:0005829">
    <property type="term" value="C:cytosol"/>
    <property type="evidence" value="ECO:0007669"/>
    <property type="project" value="TreeGrafter"/>
</dbReference>
<name>A0A1X1Z4I2_9MYCO</name>
<dbReference type="GO" id="GO:0000271">
    <property type="term" value="P:polysaccharide biosynthetic process"/>
    <property type="evidence" value="ECO:0007669"/>
    <property type="project" value="TreeGrafter"/>
</dbReference>
<dbReference type="GO" id="GO:0019305">
    <property type="term" value="P:dTDP-rhamnose biosynthetic process"/>
    <property type="evidence" value="ECO:0007669"/>
    <property type="project" value="UniProtKB-UniRule"/>
</dbReference>
<accession>A0A1X1Z4I2</accession>
<dbReference type="RefSeq" id="WP_085080780.1">
    <property type="nucleotide sequence ID" value="NZ_JACKRZ010000120.1"/>
</dbReference>
<comment type="pathway">
    <text evidence="4">Carbohydrate biosynthesis; dTDP-L-rhamnose biosynthesis.</text>
</comment>
<dbReference type="CDD" id="cd00438">
    <property type="entry name" value="cupin_RmlC"/>
    <property type="match status" value="1"/>
</dbReference>
<keyword evidence="4" id="KW-0413">Isomerase</keyword>